<dbReference type="InParanoid" id="D8RZ66"/>
<dbReference type="EMBL" id="GL377595">
    <property type="protein sequence ID" value="EFJ22690.1"/>
    <property type="molecule type" value="Genomic_DNA"/>
</dbReference>
<dbReference type="AlphaFoldDB" id="D8RZ66"/>
<dbReference type="KEGG" id="smo:SELMODRAFT_416404"/>
<protein>
    <submittedName>
        <fullName evidence="1">Uncharacterized protein</fullName>
    </submittedName>
</protein>
<name>D8RZ66_SELML</name>
<accession>D8RZ66</accession>
<dbReference type="Gramene" id="EFJ22690">
    <property type="protein sequence ID" value="EFJ22690"/>
    <property type="gene ID" value="SELMODRAFT_416404"/>
</dbReference>
<dbReference type="HOGENOM" id="CLU_651162_0_0_1"/>
<evidence type="ECO:0000313" key="1">
    <source>
        <dbReference type="EMBL" id="EFJ22690.1"/>
    </source>
</evidence>
<proteinExistence type="predicted"/>
<evidence type="ECO:0000313" key="2">
    <source>
        <dbReference type="Proteomes" id="UP000001514"/>
    </source>
</evidence>
<reference evidence="1 2" key="1">
    <citation type="journal article" date="2011" name="Science">
        <title>The Selaginella genome identifies genetic changes associated with the evolution of vascular plants.</title>
        <authorList>
            <person name="Banks J.A."/>
            <person name="Nishiyama T."/>
            <person name="Hasebe M."/>
            <person name="Bowman J.L."/>
            <person name="Gribskov M."/>
            <person name="dePamphilis C."/>
            <person name="Albert V.A."/>
            <person name="Aono N."/>
            <person name="Aoyama T."/>
            <person name="Ambrose B.A."/>
            <person name="Ashton N.W."/>
            <person name="Axtell M.J."/>
            <person name="Barker E."/>
            <person name="Barker M.S."/>
            <person name="Bennetzen J.L."/>
            <person name="Bonawitz N.D."/>
            <person name="Chapple C."/>
            <person name="Cheng C."/>
            <person name="Correa L.G."/>
            <person name="Dacre M."/>
            <person name="DeBarry J."/>
            <person name="Dreyer I."/>
            <person name="Elias M."/>
            <person name="Engstrom E.M."/>
            <person name="Estelle M."/>
            <person name="Feng L."/>
            <person name="Finet C."/>
            <person name="Floyd S.K."/>
            <person name="Frommer W.B."/>
            <person name="Fujita T."/>
            <person name="Gramzow L."/>
            <person name="Gutensohn M."/>
            <person name="Harholt J."/>
            <person name="Hattori M."/>
            <person name="Heyl A."/>
            <person name="Hirai T."/>
            <person name="Hiwatashi Y."/>
            <person name="Ishikawa M."/>
            <person name="Iwata M."/>
            <person name="Karol K.G."/>
            <person name="Koehler B."/>
            <person name="Kolukisaoglu U."/>
            <person name="Kubo M."/>
            <person name="Kurata T."/>
            <person name="Lalonde S."/>
            <person name="Li K."/>
            <person name="Li Y."/>
            <person name="Litt A."/>
            <person name="Lyons E."/>
            <person name="Manning G."/>
            <person name="Maruyama T."/>
            <person name="Michael T.P."/>
            <person name="Mikami K."/>
            <person name="Miyazaki S."/>
            <person name="Morinaga S."/>
            <person name="Murata T."/>
            <person name="Mueller-Roeber B."/>
            <person name="Nelson D.R."/>
            <person name="Obara M."/>
            <person name="Oguri Y."/>
            <person name="Olmstead R.G."/>
            <person name="Onodera N."/>
            <person name="Petersen B.L."/>
            <person name="Pils B."/>
            <person name="Prigge M."/>
            <person name="Rensing S.A."/>
            <person name="Riano-Pachon D.M."/>
            <person name="Roberts A.W."/>
            <person name="Sato Y."/>
            <person name="Scheller H.V."/>
            <person name="Schulz B."/>
            <person name="Schulz C."/>
            <person name="Shakirov E.V."/>
            <person name="Shibagaki N."/>
            <person name="Shinohara N."/>
            <person name="Shippen D.E."/>
            <person name="Soerensen I."/>
            <person name="Sotooka R."/>
            <person name="Sugimoto N."/>
            <person name="Sugita M."/>
            <person name="Sumikawa N."/>
            <person name="Tanurdzic M."/>
            <person name="Theissen G."/>
            <person name="Ulvskov P."/>
            <person name="Wakazuki S."/>
            <person name="Weng J.K."/>
            <person name="Willats W.W."/>
            <person name="Wipf D."/>
            <person name="Wolf P.G."/>
            <person name="Yang L."/>
            <person name="Zimmer A.D."/>
            <person name="Zhu Q."/>
            <person name="Mitros T."/>
            <person name="Hellsten U."/>
            <person name="Loque D."/>
            <person name="Otillar R."/>
            <person name="Salamov A."/>
            <person name="Schmutz J."/>
            <person name="Shapiro H."/>
            <person name="Lindquist E."/>
            <person name="Lucas S."/>
            <person name="Rokhsar D."/>
            <person name="Grigoriev I.V."/>
        </authorList>
    </citation>
    <scope>NUCLEOTIDE SEQUENCE [LARGE SCALE GENOMIC DNA]</scope>
</reference>
<dbReference type="Proteomes" id="UP000001514">
    <property type="component" value="Unassembled WGS sequence"/>
</dbReference>
<keyword evidence="2" id="KW-1185">Reference proteome</keyword>
<gene>
    <name evidence="1" type="ORF">SELMODRAFT_416404</name>
</gene>
<sequence length="422" mass="48181">MEYMLQSWDSAEVDETLFLVLAVCYIARLCASSAERSACAATLGWEGGAAQLDCMVDFARQELLSSAGIQRLLSLDAAKQDEEVSEHLELLWAKFCESRNIQVSSEIPARNTIGMNFSAPPPYRMPSNGEFRWREKVTSKTQSGNTQKPSRYGVAAVPKLFGLVSKILKADFFLTLPVDRLGWNMLSTPHAHDGVRRAYAQLARHPLKPPLQRRFPDEMPSMPLLVKELVLLLQGIENSKLLRSLVAERPPLSVLPHHHAIGTCMQHARIWLGRYDLRIYYDHDLTYGRLGTHDVAEQEEEEVLGGGFSKERIPSLIEQTLRCYTHDSLWERKCKLIHMRPEDYDIAKPPDTPIWCAYKKYIGHCREVPTTRQSVLYDVHEAFTGILGWETKSRPSRDGLFPPVAEDFSFEELHREKLESWM</sequence>
<organism evidence="2">
    <name type="scientific">Selaginella moellendorffii</name>
    <name type="common">Spikemoss</name>
    <dbReference type="NCBI Taxonomy" id="88036"/>
    <lineage>
        <taxon>Eukaryota</taxon>
        <taxon>Viridiplantae</taxon>
        <taxon>Streptophyta</taxon>
        <taxon>Embryophyta</taxon>
        <taxon>Tracheophyta</taxon>
        <taxon>Lycopodiopsida</taxon>
        <taxon>Selaginellales</taxon>
        <taxon>Selaginellaceae</taxon>
        <taxon>Selaginella</taxon>
    </lineage>
</organism>